<evidence type="ECO:0000313" key="3">
    <source>
        <dbReference type="Proteomes" id="UP001497516"/>
    </source>
</evidence>
<evidence type="ECO:0000256" key="1">
    <source>
        <dbReference type="SAM" id="MobiDB-lite"/>
    </source>
</evidence>
<feature type="region of interest" description="Disordered" evidence="1">
    <location>
        <begin position="97"/>
        <end position="116"/>
    </location>
</feature>
<reference evidence="2 3" key="1">
    <citation type="submission" date="2024-04" db="EMBL/GenBank/DDBJ databases">
        <authorList>
            <person name="Fracassetti M."/>
        </authorList>
    </citation>
    <scope>NUCLEOTIDE SEQUENCE [LARGE SCALE GENOMIC DNA]</scope>
</reference>
<dbReference type="Proteomes" id="UP001497516">
    <property type="component" value="Chromosome 2"/>
</dbReference>
<protein>
    <submittedName>
        <fullName evidence="2">Uncharacterized protein</fullName>
    </submittedName>
</protein>
<accession>A0AAV2D8A2</accession>
<feature type="compositionally biased region" description="Low complexity" evidence="1">
    <location>
        <begin position="104"/>
        <end position="116"/>
    </location>
</feature>
<keyword evidence="3" id="KW-1185">Reference proteome</keyword>
<dbReference type="AlphaFoldDB" id="A0AAV2D8A2"/>
<dbReference type="EMBL" id="OZ034815">
    <property type="protein sequence ID" value="CAL1369827.1"/>
    <property type="molecule type" value="Genomic_DNA"/>
</dbReference>
<proteinExistence type="predicted"/>
<name>A0AAV2D8A2_9ROSI</name>
<evidence type="ECO:0000313" key="2">
    <source>
        <dbReference type="EMBL" id="CAL1369827.1"/>
    </source>
</evidence>
<organism evidence="2 3">
    <name type="scientific">Linum trigynum</name>
    <dbReference type="NCBI Taxonomy" id="586398"/>
    <lineage>
        <taxon>Eukaryota</taxon>
        <taxon>Viridiplantae</taxon>
        <taxon>Streptophyta</taxon>
        <taxon>Embryophyta</taxon>
        <taxon>Tracheophyta</taxon>
        <taxon>Spermatophyta</taxon>
        <taxon>Magnoliopsida</taxon>
        <taxon>eudicotyledons</taxon>
        <taxon>Gunneridae</taxon>
        <taxon>Pentapetalae</taxon>
        <taxon>rosids</taxon>
        <taxon>fabids</taxon>
        <taxon>Malpighiales</taxon>
        <taxon>Linaceae</taxon>
        <taxon>Linum</taxon>
    </lineage>
</organism>
<gene>
    <name evidence="2" type="ORF">LTRI10_LOCUS12234</name>
</gene>
<sequence length="178" mass="19213">MDFVKGAPKWDSPWYKDYFFARPSWMCYSGDAEPLTGYAAGLKDDWCAATQFPQSVKDHVVRIVEGVQIRVRHNGPESIYQHVRALYGLRELADANKPKKRKAGNTTKAGGASASAAEARTTAQMVALSPVLLVVGPPAAITAASVHVTRGAGKRVLERSIPKVVAKRAKPSSTHAKA</sequence>